<feature type="region of interest" description="Disordered" evidence="1">
    <location>
        <begin position="48"/>
        <end position="72"/>
    </location>
</feature>
<organism evidence="2 3">
    <name type="scientific">Natronomonas aquatica</name>
    <dbReference type="NCBI Taxonomy" id="2841590"/>
    <lineage>
        <taxon>Archaea</taxon>
        <taxon>Methanobacteriati</taxon>
        <taxon>Methanobacteriota</taxon>
        <taxon>Stenosarchaea group</taxon>
        <taxon>Halobacteria</taxon>
        <taxon>Halobacteriales</taxon>
        <taxon>Natronomonadaceae</taxon>
        <taxon>Natronomonas</taxon>
    </lineage>
</organism>
<sequence>MSVAGLCELCESESVEDGCDRCSRLVCAHHYDEPTGLCTLCLSELGDGDSGGSDRNDGREKGYPDGVDEYRF</sequence>
<keyword evidence="3" id="KW-1185">Reference proteome</keyword>
<protein>
    <submittedName>
        <fullName evidence="2">Uncharacterized protein</fullName>
    </submittedName>
</protein>
<evidence type="ECO:0000256" key="1">
    <source>
        <dbReference type="SAM" id="MobiDB-lite"/>
    </source>
</evidence>
<gene>
    <name evidence="2" type="ORF">KM295_03820</name>
</gene>
<dbReference type="EMBL" id="JAHLKM010000003">
    <property type="protein sequence ID" value="MCQ4332630.1"/>
    <property type="molecule type" value="Genomic_DNA"/>
</dbReference>
<dbReference type="Proteomes" id="UP001139494">
    <property type="component" value="Unassembled WGS sequence"/>
</dbReference>
<dbReference type="AlphaFoldDB" id="A0A9R1CRJ8"/>
<accession>A0A9R1CRJ8</accession>
<comment type="caution">
    <text evidence="2">The sequence shown here is derived from an EMBL/GenBank/DDBJ whole genome shotgun (WGS) entry which is preliminary data.</text>
</comment>
<reference evidence="2" key="1">
    <citation type="journal article" date="2023" name="Front. Microbiol.">
        <title>Genomic-based phylogenetic and metabolic analyses of the genus Natronomonas, and description of Natronomonas aquatica sp. nov.</title>
        <authorList>
            <person name="Garcia-Roldan A."/>
            <person name="Duran-Viseras A."/>
            <person name="de la Haba R.R."/>
            <person name="Corral P."/>
            <person name="Sanchez-Porro C."/>
            <person name="Ventosa A."/>
        </authorList>
    </citation>
    <scope>NUCLEOTIDE SEQUENCE</scope>
    <source>
        <strain evidence="2">F2-12</strain>
    </source>
</reference>
<dbReference type="RefSeq" id="WP_256028568.1">
    <property type="nucleotide sequence ID" value="NZ_JAHLKM010000003.1"/>
</dbReference>
<evidence type="ECO:0000313" key="3">
    <source>
        <dbReference type="Proteomes" id="UP001139494"/>
    </source>
</evidence>
<name>A0A9R1CRJ8_9EURY</name>
<evidence type="ECO:0000313" key="2">
    <source>
        <dbReference type="EMBL" id="MCQ4332630.1"/>
    </source>
</evidence>
<feature type="compositionally biased region" description="Basic and acidic residues" evidence="1">
    <location>
        <begin position="52"/>
        <end position="72"/>
    </location>
</feature>
<proteinExistence type="predicted"/>